<organism evidence="2 3">
    <name type="scientific">Methylobacterium nodulans (strain LMG 21967 / CNCM I-2342 / ORS 2060)</name>
    <dbReference type="NCBI Taxonomy" id="460265"/>
    <lineage>
        <taxon>Bacteria</taxon>
        <taxon>Pseudomonadati</taxon>
        <taxon>Pseudomonadota</taxon>
        <taxon>Alphaproteobacteria</taxon>
        <taxon>Hyphomicrobiales</taxon>
        <taxon>Methylobacteriaceae</taxon>
        <taxon>Methylobacterium</taxon>
    </lineage>
</organism>
<name>B8IQZ0_METNO</name>
<dbReference type="KEGG" id="mno:Mnod_1702"/>
<gene>
    <name evidence="2" type="ordered locus">Mnod_1702</name>
</gene>
<dbReference type="GO" id="GO:0032259">
    <property type="term" value="P:methylation"/>
    <property type="evidence" value="ECO:0007669"/>
    <property type="project" value="UniProtKB-KW"/>
</dbReference>
<keyword evidence="2" id="KW-0808">Transferase</keyword>
<proteinExistence type="predicted"/>
<dbReference type="HOGENOM" id="CLU_074577_2_1_5"/>
<dbReference type="SUPFAM" id="SSF53335">
    <property type="entry name" value="S-adenosyl-L-methionine-dependent methyltransferases"/>
    <property type="match status" value="1"/>
</dbReference>
<dbReference type="Gene3D" id="3.40.50.150">
    <property type="entry name" value="Vaccinia Virus protein VP39"/>
    <property type="match status" value="1"/>
</dbReference>
<dbReference type="EMBL" id="CP001349">
    <property type="protein sequence ID" value="ACL56692.1"/>
    <property type="molecule type" value="Genomic_DNA"/>
</dbReference>
<dbReference type="PANTHER" id="PTHR34203:SF15">
    <property type="entry name" value="SLL1173 PROTEIN"/>
    <property type="match status" value="1"/>
</dbReference>
<sequence length="277" mass="30117">MVPVRLARKLTLQLGRVQGAHPVVEAIRRRSTGLGVQEVVDFDGDLRMALDLREQTASEIFWFGYHSRAVVRCLDRLLQPGQVLFDIGARFGEITLVAAKRVGRSGAVYAFEALETTHRKLAANVAANRLEQVRRIPCGVDAVPGTRMVDARAGRYIGGTLAEGRGGAGRLTAQVQLTTIDAVVGHYRLERLDGIRLDLEGAGLPALRGAAAALRRFAPWLLIELSRAEPGIAPGELAEVLCGYRLHRIGPDGAIVPLDRRDFGEREVLLGLPARRG</sequence>
<dbReference type="eggNOG" id="COG2242">
    <property type="taxonomic scope" value="Bacteria"/>
</dbReference>
<accession>B8IQZ0</accession>
<dbReference type="InterPro" id="IPR052514">
    <property type="entry name" value="SAM-dependent_MTase"/>
</dbReference>
<evidence type="ECO:0000313" key="2">
    <source>
        <dbReference type="EMBL" id="ACL56692.1"/>
    </source>
</evidence>
<dbReference type="InterPro" id="IPR029063">
    <property type="entry name" value="SAM-dependent_MTases_sf"/>
</dbReference>
<dbReference type="InterPro" id="IPR006342">
    <property type="entry name" value="FkbM_mtfrase"/>
</dbReference>
<keyword evidence="3" id="KW-1185">Reference proteome</keyword>
<dbReference type="STRING" id="460265.Mnod_1702"/>
<reference evidence="2 3" key="1">
    <citation type="submission" date="2009-01" db="EMBL/GenBank/DDBJ databases">
        <title>Complete sequence of chromosome of Methylobacterium nodulans ORS 2060.</title>
        <authorList>
            <consortium name="US DOE Joint Genome Institute"/>
            <person name="Lucas S."/>
            <person name="Copeland A."/>
            <person name="Lapidus A."/>
            <person name="Glavina del Rio T."/>
            <person name="Dalin E."/>
            <person name="Tice H."/>
            <person name="Bruce D."/>
            <person name="Goodwin L."/>
            <person name="Pitluck S."/>
            <person name="Sims D."/>
            <person name="Brettin T."/>
            <person name="Detter J.C."/>
            <person name="Han C."/>
            <person name="Larimer F."/>
            <person name="Land M."/>
            <person name="Hauser L."/>
            <person name="Kyrpides N."/>
            <person name="Ivanova N."/>
            <person name="Marx C.J."/>
            <person name="Richardson P."/>
        </authorList>
    </citation>
    <scope>NUCLEOTIDE SEQUENCE [LARGE SCALE GENOMIC DNA]</scope>
    <source>
        <strain evidence="3">LMG 21967 / CNCM I-2342 / ORS 2060</strain>
    </source>
</reference>
<dbReference type="PANTHER" id="PTHR34203">
    <property type="entry name" value="METHYLTRANSFERASE, FKBM FAMILY PROTEIN"/>
    <property type="match status" value="1"/>
</dbReference>
<feature type="domain" description="Methyltransferase FkbM" evidence="1">
    <location>
        <begin position="86"/>
        <end position="245"/>
    </location>
</feature>
<evidence type="ECO:0000313" key="3">
    <source>
        <dbReference type="Proteomes" id="UP000008207"/>
    </source>
</evidence>
<dbReference type="Pfam" id="PF05050">
    <property type="entry name" value="Methyltransf_21"/>
    <property type="match status" value="1"/>
</dbReference>
<dbReference type="NCBIfam" id="TIGR01444">
    <property type="entry name" value="fkbM_fam"/>
    <property type="match status" value="1"/>
</dbReference>
<protein>
    <submittedName>
        <fullName evidence="2">Methyltransferase FkbM family</fullName>
    </submittedName>
</protein>
<dbReference type="Proteomes" id="UP000008207">
    <property type="component" value="Chromosome"/>
</dbReference>
<dbReference type="GO" id="GO:0008168">
    <property type="term" value="F:methyltransferase activity"/>
    <property type="evidence" value="ECO:0007669"/>
    <property type="project" value="UniProtKB-KW"/>
</dbReference>
<keyword evidence="2" id="KW-0489">Methyltransferase</keyword>
<evidence type="ECO:0000259" key="1">
    <source>
        <dbReference type="Pfam" id="PF05050"/>
    </source>
</evidence>
<dbReference type="AlphaFoldDB" id="B8IQZ0"/>